<evidence type="ECO:0000313" key="9">
    <source>
        <dbReference type="Proteomes" id="UP001209878"/>
    </source>
</evidence>
<reference evidence="8" key="1">
    <citation type="journal article" date="2023" name="Mol. Biol. Evol.">
        <title>Third-Generation Sequencing Reveals the Adaptive Role of the Epigenome in Three Deep-Sea Polychaetes.</title>
        <authorList>
            <person name="Perez M."/>
            <person name="Aroh O."/>
            <person name="Sun Y."/>
            <person name="Lan Y."/>
            <person name="Juniper S.K."/>
            <person name="Young C.R."/>
            <person name="Angers B."/>
            <person name="Qian P.Y."/>
        </authorList>
    </citation>
    <scope>NUCLEOTIDE SEQUENCE</scope>
    <source>
        <strain evidence="8">R07B-5</strain>
    </source>
</reference>
<feature type="compositionally biased region" description="Basic and acidic residues" evidence="6">
    <location>
        <begin position="444"/>
        <end position="453"/>
    </location>
</feature>
<protein>
    <recommendedName>
        <fullName evidence="7">MYND-type domain-containing protein</fullName>
    </recommendedName>
</protein>
<dbReference type="InterPro" id="IPR002110">
    <property type="entry name" value="Ankyrin_rpt"/>
</dbReference>
<dbReference type="PROSITE" id="PS50088">
    <property type="entry name" value="ANK_REPEAT"/>
    <property type="match status" value="3"/>
</dbReference>
<dbReference type="InterPro" id="IPR036770">
    <property type="entry name" value="Ankyrin_rpt-contain_sf"/>
</dbReference>
<dbReference type="PROSITE" id="PS50865">
    <property type="entry name" value="ZF_MYND_2"/>
    <property type="match status" value="1"/>
</dbReference>
<keyword evidence="4" id="KW-0040">ANK repeat</keyword>
<dbReference type="PROSITE" id="PS50297">
    <property type="entry name" value="ANK_REP_REGION"/>
    <property type="match status" value="1"/>
</dbReference>
<feature type="region of interest" description="Disordered" evidence="6">
    <location>
        <begin position="1"/>
        <end position="91"/>
    </location>
</feature>
<dbReference type="InterPro" id="IPR002893">
    <property type="entry name" value="Znf_MYND"/>
</dbReference>
<evidence type="ECO:0000313" key="8">
    <source>
        <dbReference type="EMBL" id="KAK2171203.1"/>
    </source>
</evidence>
<evidence type="ECO:0000256" key="6">
    <source>
        <dbReference type="SAM" id="MobiDB-lite"/>
    </source>
</evidence>
<keyword evidence="3" id="KW-0862">Zinc</keyword>
<dbReference type="Pfam" id="PF00023">
    <property type="entry name" value="Ank"/>
    <property type="match status" value="1"/>
</dbReference>
<keyword evidence="2 5" id="KW-0863">Zinc-finger</keyword>
<dbReference type="SUPFAM" id="SSF48403">
    <property type="entry name" value="Ankyrin repeat"/>
    <property type="match status" value="1"/>
</dbReference>
<keyword evidence="1" id="KW-0479">Metal-binding</keyword>
<gene>
    <name evidence="8" type="ORF">NP493_1089g00009</name>
</gene>
<feature type="repeat" description="ANK" evidence="4">
    <location>
        <begin position="269"/>
        <end position="306"/>
    </location>
</feature>
<evidence type="ECO:0000259" key="7">
    <source>
        <dbReference type="PROSITE" id="PS50865"/>
    </source>
</evidence>
<evidence type="ECO:0000256" key="5">
    <source>
        <dbReference type="PROSITE-ProRule" id="PRU00134"/>
    </source>
</evidence>
<dbReference type="SUPFAM" id="SSF144232">
    <property type="entry name" value="HIT/MYND zinc finger-like"/>
    <property type="match status" value="1"/>
</dbReference>
<dbReference type="PANTHER" id="PTHR15897">
    <property type="entry name" value="ANKYRIN REPEAT AND MYND DOMAIN PROTEIN 1"/>
    <property type="match status" value="1"/>
</dbReference>
<feature type="compositionally biased region" description="Low complexity" evidence="6">
    <location>
        <begin position="73"/>
        <end position="87"/>
    </location>
</feature>
<dbReference type="Pfam" id="PF01753">
    <property type="entry name" value="zf-MYND"/>
    <property type="match status" value="1"/>
</dbReference>
<dbReference type="Gene3D" id="1.25.40.20">
    <property type="entry name" value="Ankyrin repeat-containing domain"/>
    <property type="match status" value="1"/>
</dbReference>
<dbReference type="GO" id="GO:0008270">
    <property type="term" value="F:zinc ion binding"/>
    <property type="evidence" value="ECO:0007669"/>
    <property type="project" value="UniProtKB-KW"/>
</dbReference>
<dbReference type="Pfam" id="PF12796">
    <property type="entry name" value="Ank_2"/>
    <property type="match status" value="1"/>
</dbReference>
<feature type="compositionally biased region" description="Basic and acidic residues" evidence="6">
    <location>
        <begin position="1"/>
        <end position="29"/>
    </location>
</feature>
<dbReference type="Gene3D" id="6.10.140.2220">
    <property type="match status" value="1"/>
</dbReference>
<evidence type="ECO:0000256" key="3">
    <source>
        <dbReference type="ARBA" id="ARBA00022833"/>
    </source>
</evidence>
<evidence type="ECO:0000256" key="2">
    <source>
        <dbReference type="ARBA" id="ARBA00022771"/>
    </source>
</evidence>
<evidence type="ECO:0000256" key="1">
    <source>
        <dbReference type="ARBA" id="ARBA00022723"/>
    </source>
</evidence>
<evidence type="ECO:0000256" key="4">
    <source>
        <dbReference type="PROSITE-ProRule" id="PRU00023"/>
    </source>
</evidence>
<proteinExistence type="predicted"/>
<accession>A0AAD9NJU6</accession>
<dbReference type="SMART" id="SM00248">
    <property type="entry name" value="ANK"/>
    <property type="match status" value="3"/>
</dbReference>
<dbReference type="EMBL" id="JAODUO010001092">
    <property type="protein sequence ID" value="KAK2171203.1"/>
    <property type="molecule type" value="Genomic_DNA"/>
</dbReference>
<dbReference type="PANTHER" id="PTHR15897:SF2">
    <property type="entry name" value="ANKYRIN REPEAT AND MYND DOMAIN-CONTAINING PROTEIN 1"/>
    <property type="match status" value="1"/>
</dbReference>
<feature type="repeat" description="ANK" evidence="4">
    <location>
        <begin position="206"/>
        <end position="241"/>
    </location>
</feature>
<keyword evidence="9" id="KW-1185">Reference proteome</keyword>
<feature type="region of interest" description="Disordered" evidence="6">
    <location>
        <begin position="444"/>
        <end position="487"/>
    </location>
</feature>
<sequence length="700" mass="77312">MKKHASDTDKENVKNRMPLEIHSQAEDMKSAGSGVIDTDRKLGTLQVKRTSKTDAKVPRTRRVSVSSTDTEGDSMSSKSSVQSQTDTSEFDSNYSVRNYPIEVSDKLIERCATQLSTNDMVVGRTRSIGDNPGSIGTARMLAQDKSKHLLMESTIRLLLHRGADPNASSVPMPVLFFATKAADVEAVRLLLLKGASTATKLPKEKGGLTPLHIAAAIPGEEGVKITQLLLDSLANPDERATEDDSFLNISLQDEWKKDVIDKPCQQLLGGRTPLHIACARDDNYKNACKVVHLLLSHHANSKLLCNGQSPLTLAIQSGNDQAVEELLGHGVDASQRLSHGVGSALCVASSTEFEHRRTPEARIRLIDKLMRGRADILAPVAIGNKRVRGTCVDYAYHMYNLDRRIAHMPYHALSPAERETFNARRGLLSHLGELLRISAVAKEKERMHEERQQGRMSRSPSPSFRYTGAGAPLPPGTKRKGKLMDSSNNMTFGDDLNQSVRKPLLRYCYECGRSVGVKLLPCTRCKEVFYCSKACKLKAWNARHKDECVRLGGRSASPRSKKDRRIDSPTPACDPDKGNPTTVSGIIAQDARIKLFLDLLELYSSYEEEFPIISDANSMFLNGDLPPELARLQAYSEVQTEEVPPTFDHDVVETIEPEGRLKGWIPKMLIDTSSVECNDSGIELQTLDYENPGSNPVLRC</sequence>
<dbReference type="AlphaFoldDB" id="A0AAD9NJU6"/>
<organism evidence="8 9">
    <name type="scientific">Ridgeia piscesae</name>
    <name type="common">Tubeworm</name>
    <dbReference type="NCBI Taxonomy" id="27915"/>
    <lineage>
        <taxon>Eukaryota</taxon>
        <taxon>Metazoa</taxon>
        <taxon>Spiralia</taxon>
        <taxon>Lophotrochozoa</taxon>
        <taxon>Annelida</taxon>
        <taxon>Polychaeta</taxon>
        <taxon>Sedentaria</taxon>
        <taxon>Canalipalpata</taxon>
        <taxon>Sabellida</taxon>
        <taxon>Siboglinidae</taxon>
        <taxon>Ridgeia</taxon>
    </lineage>
</organism>
<feature type="domain" description="MYND-type" evidence="7">
    <location>
        <begin position="508"/>
        <end position="548"/>
    </location>
</feature>
<dbReference type="InterPro" id="IPR053064">
    <property type="entry name" value="Ankyrin-MYND_domain-protein"/>
</dbReference>
<name>A0AAD9NJU6_RIDPI</name>
<feature type="compositionally biased region" description="Polar residues" evidence="6">
    <location>
        <begin position="454"/>
        <end position="464"/>
    </location>
</feature>
<dbReference type="PROSITE" id="PS01360">
    <property type="entry name" value="ZF_MYND_1"/>
    <property type="match status" value="1"/>
</dbReference>
<dbReference type="Proteomes" id="UP001209878">
    <property type="component" value="Unassembled WGS sequence"/>
</dbReference>
<comment type="caution">
    <text evidence="8">The sequence shown here is derived from an EMBL/GenBank/DDBJ whole genome shotgun (WGS) entry which is preliminary data.</text>
</comment>
<feature type="repeat" description="ANK" evidence="4">
    <location>
        <begin position="306"/>
        <end position="338"/>
    </location>
</feature>
<feature type="region of interest" description="Disordered" evidence="6">
    <location>
        <begin position="552"/>
        <end position="581"/>
    </location>
</feature>